<sequence length="271" mass="30863">LQFSNLYFAIWDEIFKDLTSLIQSKQLQQAVEHMALLDHNNLGDEREWGRAFTVLSAITHGYVWQNGGNNPAKMIPKCLAVPLVAAAKHIGGCPVVSWWPSMLNNWKIKYETRPLDLRNVEMQSLYTGSKDERWFFLIHWQIEIQSVPAIKSVVAAHKAVLDDNPELLRACLTTIQKTFQIMKTSLKRIYEHCDPAFFYTKLRVFLSGWKNSKSLPDGIIYEGVSTKPLKFSGASGSQSTTFHVFDAVLGIVHSRKGMTLRDPEKKSIHSR</sequence>
<comment type="similarity">
    <text evidence="1">Belongs to the indoleamine 2,3-dioxygenase family.</text>
</comment>
<dbReference type="EMBL" id="CACRXK020010422">
    <property type="protein sequence ID" value="CAB4019356.1"/>
    <property type="molecule type" value="Genomic_DNA"/>
</dbReference>
<dbReference type="Gene3D" id="1.20.58.480">
    <property type="match status" value="1"/>
</dbReference>
<dbReference type="Proteomes" id="UP001152795">
    <property type="component" value="Unassembled WGS sequence"/>
</dbReference>
<accession>A0A7D9IXL5</accession>
<dbReference type="GO" id="GO:0046872">
    <property type="term" value="F:metal ion binding"/>
    <property type="evidence" value="ECO:0007669"/>
    <property type="project" value="UniProtKB-KW"/>
</dbReference>
<dbReference type="AlphaFoldDB" id="A0A7D9IXL5"/>
<gene>
    <name evidence="4" type="ORF">PACLA_8A085058</name>
</gene>
<dbReference type="Pfam" id="PF01231">
    <property type="entry name" value="IDO"/>
    <property type="match status" value="1"/>
</dbReference>
<evidence type="ECO:0000256" key="1">
    <source>
        <dbReference type="ARBA" id="ARBA00007119"/>
    </source>
</evidence>
<proteinExistence type="inferred from homology"/>
<keyword evidence="2" id="KW-0479">Metal-binding</keyword>
<dbReference type="GO" id="GO:0034354">
    <property type="term" value="P:'de novo' NAD+ biosynthetic process from L-tryptophan"/>
    <property type="evidence" value="ECO:0007669"/>
    <property type="project" value="TreeGrafter"/>
</dbReference>
<dbReference type="InterPro" id="IPR000898">
    <property type="entry name" value="Indolamine_dOase"/>
</dbReference>
<dbReference type="GO" id="GO:0020037">
    <property type="term" value="F:heme binding"/>
    <property type="evidence" value="ECO:0007669"/>
    <property type="project" value="InterPro"/>
</dbReference>
<evidence type="ECO:0000313" key="5">
    <source>
        <dbReference type="Proteomes" id="UP001152795"/>
    </source>
</evidence>
<name>A0A7D9IXL5_PARCT</name>
<dbReference type="PANTHER" id="PTHR28657:SF5">
    <property type="entry name" value="INDOLEAMINE 2,3-DIOXYGENASE"/>
    <property type="match status" value="1"/>
</dbReference>
<dbReference type="InterPro" id="IPR037217">
    <property type="entry name" value="Trp/Indoleamine_2_3_dOase-like"/>
</dbReference>
<evidence type="ECO:0000313" key="4">
    <source>
        <dbReference type="EMBL" id="CAB4019356.1"/>
    </source>
</evidence>
<evidence type="ECO:0000256" key="3">
    <source>
        <dbReference type="ARBA" id="ARBA00023004"/>
    </source>
</evidence>
<dbReference type="SUPFAM" id="SSF140959">
    <property type="entry name" value="Indolic compounds 2,3-dioxygenase-like"/>
    <property type="match status" value="1"/>
</dbReference>
<dbReference type="OrthoDB" id="10262710at2759"/>
<dbReference type="PANTHER" id="PTHR28657">
    <property type="entry name" value="INDOLEAMINE 2,3-DIOXYGENASE"/>
    <property type="match status" value="1"/>
</dbReference>
<organism evidence="4 5">
    <name type="scientific">Paramuricea clavata</name>
    <name type="common">Red gorgonian</name>
    <name type="synonym">Violescent sea-whip</name>
    <dbReference type="NCBI Taxonomy" id="317549"/>
    <lineage>
        <taxon>Eukaryota</taxon>
        <taxon>Metazoa</taxon>
        <taxon>Cnidaria</taxon>
        <taxon>Anthozoa</taxon>
        <taxon>Octocorallia</taxon>
        <taxon>Malacalcyonacea</taxon>
        <taxon>Plexauridae</taxon>
        <taxon>Paramuricea</taxon>
    </lineage>
</organism>
<dbReference type="GO" id="GO:0004833">
    <property type="term" value="F:L-tryptophan 2,3-dioxygenase activity"/>
    <property type="evidence" value="ECO:0007669"/>
    <property type="project" value="TreeGrafter"/>
</dbReference>
<keyword evidence="3" id="KW-0408">Iron</keyword>
<feature type="non-terminal residue" evidence="4">
    <location>
        <position position="271"/>
    </location>
</feature>
<keyword evidence="5" id="KW-1185">Reference proteome</keyword>
<dbReference type="GO" id="GO:0033754">
    <property type="term" value="F:indoleamine 2,3-dioxygenase activity"/>
    <property type="evidence" value="ECO:0007669"/>
    <property type="project" value="TreeGrafter"/>
</dbReference>
<protein>
    <submittedName>
        <fullName evidence="4">Indoleamine 2,3-dioxygenase 2 isoform X1</fullName>
    </submittedName>
</protein>
<dbReference type="GO" id="GO:0019441">
    <property type="term" value="P:L-tryptophan catabolic process to kynurenine"/>
    <property type="evidence" value="ECO:0007669"/>
    <property type="project" value="InterPro"/>
</dbReference>
<reference evidence="4" key="1">
    <citation type="submission" date="2020-04" db="EMBL/GenBank/DDBJ databases">
        <authorList>
            <person name="Alioto T."/>
            <person name="Alioto T."/>
            <person name="Gomez Garrido J."/>
        </authorList>
    </citation>
    <scope>NUCLEOTIDE SEQUENCE</scope>
    <source>
        <strain evidence="4">A484AB</strain>
    </source>
</reference>
<evidence type="ECO:0000256" key="2">
    <source>
        <dbReference type="ARBA" id="ARBA00022723"/>
    </source>
</evidence>
<dbReference type="GO" id="GO:0005737">
    <property type="term" value="C:cytoplasm"/>
    <property type="evidence" value="ECO:0007669"/>
    <property type="project" value="TreeGrafter"/>
</dbReference>
<comment type="caution">
    <text evidence="4">The sequence shown here is derived from an EMBL/GenBank/DDBJ whole genome shotgun (WGS) entry which is preliminary data.</text>
</comment>